<evidence type="ECO:0000256" key="1">
    <source>
        <dbReference type="SAM" id="MobiDB-lite"/>
    </source>
</evidence>
<name>A0ABQ5BNA4_9ASTR</name>
<sequence>MSRLTKDTMPPANNGTPKTSKPPVVQIQLVIPNPEPLNVLRSYLSFEISFKTDAIDLMPKFCYDFKNLDWKHGKIKTNGKDSYNENCFRRSILNKLPKKLGDPGLFLIPILSLPENLDTDLHDARAYRSFKSLNRFVLLKIYPFELQGSHHIQRTKLSKYTADYNHMTSNKIERHDMACDEYSQEYTDHVSIKVSHFAKKDAKANSCGGSYCSKSRTLISRQKSRKFLPCSHLSTRLENPHQDKFENKEINEAFPLETLGSIALKDDSTPSGFPILQITSGKFVYQGN</sequence>
<proteinExistence type="predicted"/>
<reference evidence="2" key="2">
    <citation type="submission" date="2022-01" db="EMBL/GenBank/DDBJ databases">
        <authorList>
            <person name="Yamashiro T."/>
            <person name="Shiraishi A."/>
            <person name="Satake H."/>
            <person name="Nakayama K."/>
        </authorList>
    </citation>
    <scope>NUCLEOTIDE SEQUENCE</scope>
</reference>
<evidence type="ECO:0000313" key="3">
    <source>
        <dbReference type="Proteomes" id="UP001151760"/>
    </source>
</evidence>
<keyword evidence="3" id="KW-1185">Reference proteome</keyword>
<protein>
    <submittedName>
        <fullName evidence="2">Uncharacterized protein</fullName>
    </submittedName>
</protein>
<accession>A0ABQ5BNA4</accession>
<gene>
    <name evidence="2" type="ORF">Tco_0861391</name>
</gene>
<organism evidence="2 3">
    <name type="scientific">Tanacetum coccineum</name>
    <dbReference type="NCBI Taxonomy" id="301880"/>
    <lineage>
        <taxon>Eukaryota</taxon>
        <taxon>Viridiplantae</taxon>
        <taxon>Streptophyta</taxon>
        <taxon>Embryophyta</taxon>
        <taxon>Tracheophyta</taxon>
        <taxon>Spermatophyta</taxon>
        <taxon>Magnoliopsida</taxon>
        <taxon>eudicotyledons</taxon>
        <taxon>Gunneridae</taxon>
        <taxon>Pentapetalae</taxon>
        <taxon>asterids</taxon>
        <taxon>campanulids</taxon>
        <taxon>Asterales</taxon>
        <taxon>Asteraceae</taxon>
        <taxon>Asteroideae</taxon>
        <taxon>Anthemideae</taxon>
        <taxon>Anthemidinae</taxon>
        <taxon>Tanacetum</taxon>
    </lineage>
</organism>
<evidence type="ECO:0000313" key="2">
    <source>
        <dbReference type="EMBL" id="GJT14349.1"/>
    </source>
</evidence>
<dbReference type="Proteomes" id="UP001151760">
    <property type="component" value="Unassembled WGS sequence"/>
</dbReference>
<comment type="caution">
    <text evidence="2">The sequence shown here is derived from an EMBL/GenBank/DDBJ whole genome shotgun (WGS) entry which is preliminary data.</text>
</comment>
<reference evidence="2" key="1">
    <citation type="journal article" date="2022" name="Int. J. Mol. Sci.">
        <title>Draft Genome of Tanacetum Coccineum: Genomic Comparison of Closely Related Tanacetum-Family Plants.</title>
        <authorList>
            <person name="Yamashiro T."/>
            <person name="Shiraishi A."/>
            <person name="Nakayama K."/>
            <person name="Satake H."/>
        </authorList>
    </citation>
    <scope>NUCLEOTIDE SEQUENCE</scope>
</reference>
<feature type="region of interest" description="Disordered" evidence="1">
    <location>
        <begin position="1"/>
        <end position="23"/>
    </location>
</feature>
<dbReference type="EMBL" id="BQNB010013305">
    <property type="protein sequence ID" value="GJT14349.1"/>
    <property type="molecule type" value="Genomic_DNA"/>
</dbReference>